<dbReference type="InterPro" id="IPR036397">
    <property type="entry name" value="RNaseH_sf"/>
</dbReference>
<accession>A0A1Q3CY31</accession>
<dbReference type="AlphaFoldDB" id="A0A1Q3CY31"/>
<dbReference type="Proteomes" id="UP000187406">
    <property type="component" value="Unassembled WGS sequence"/>
</dbReference>
<organism evidence="2 3">
    <name type="scientific">Cephalotus follicularis</name>
    <name type="common">Albany pitcher plant</name>
    <dbReference type="NCBI Taxonomy" id="3775"/>
    <lineage>
        <taxon>Eukaryota</taxon>
        <taxon>Viridiplantae</taxon>
        <taxon>Streptophyta</taxon>
        <taxon>Embryophyta</taxon>
        <taxon>Tracheophyta</taxon>
        <taxon>Spermatophyta</taxon>
        <taxon>Magnoliopsida</taxon>
        <taxon>eudicotyledons</taxon>
        <taxon>Gunneridae</taxon>
        <taxon>Pentapetalae</taxon>
        <taxon>rosids</taxon>
        <taxon>fabids</taxon>
        <taxon>Oxalidales</taxon>
        <taxon>Cephalotaceae</taxon>
        <taxon>Cephalotus</taxon>
    </lineage>
</organism>
<dbReference type="PANTHER" id="PTHR47723">
    <property type="entry name" value="OS05G0353850 PROTEIN"/>
    <property type="match status" value="1"/>
</dbReference>
<dbReference type="PANTHER" id="PTHR47723:SF19">
    <property type="entry name" value="POLYNUCLEOTIDYL TRANSFERASE, RIBONUCLEASE H-LIKE SUPERFAMILY PROTEIN"/>
    <property type="match status" value="1"/>
</dbReference>
<dbReference type="InterPro" id="IPR012337">
    <property type="entry name" value="RNaseH-like_sf"/>
</dbReference>
<proteinExistence type="predicted"/>
<dbReference type="OrthoDB" id="1749932at2759"/>
<keyword evidence="3" id="KW-1185">Reference proteome</keyword>
<dbReference type="SUPFAM" id="SSF53098">
    <property type="entry name" value="Ribonuclease H-like"/>
    <property type="match status" value="1"/>
</dbReference>
<sequence length="116" mass="12735">MASSTLAIKFNCDGAFDGNEHCGGAGIVARNDKGEVMLVVAFSSPRVLDPPTTEAWSLLLAMQEAMRNNWRRIIVESDTKLVIQDIRNVNPSLSKIGNVLENIKTLTTSFVYCLFS</sequence>
<dbReference type="GO" id="GO:0004523">
    <property type="term" value="F:RNA-DNA hybrid ribonuclease activity"/>
    <property type="evidence" value="ECO:0007669"/>
    <property type="project" value="InterPro"/>
</dbReference>
<dbReference type="Gene3D" id="3.30.420.10">
    <property type="entry name" value="Ribonuclease H-like superfamily/Ribonuclease H"/>
    <property type="match status" value="1"/>
</dbReference>
<dbReference type="EMBL" id="BDDD01003461">
    <property type="protein sequence ID" value="GAV85134.1"/>
    <property type="molecule type" value="Genomic_DNA"/>
</dbReference>
<dbReference type="Pfam" id="PF13456">
    <property type="entry name" value="RVT_3"/>
    <property type="match status" value="1"/>
</dbReference>
<dbReference type="InterPro" id="IPR044730">
    <property type="entry name" value="RNase_H-like_dom_plant"/>
</dbReference>
<name>A0A1Q3CY31_CEPFO</name>
<dbReference type="CDD" id="cd06222">
    <property type="entry name" value="RNase_H_like"/>
    <property type="match status" value="1"/>
</dbReference>
<evidence type="ECO:0000313" key="2">
    <source>
        <dbReference type="EMBL" id="GAV85134.1"/>
    </source>
</evidence>
<gene>
    <name evidence="2" type="ORF">CFOL_v3_28572</name>
</gene>
<dbReference type="InterPro" id="IPR053151">
    <property type="entry name" value="RNase_H-like"/>
</dbReference>
<feature type="domain" description="RNase H type-1" evidence="1">
    <location>
        <begin position="11"/>
        <end position="115"/>
    </location>
</feature>
<evidence type="ECO:0000259" key="1">
    <source>
        <dbReference type="Pfam" id="PF13456"/>
    </source>
</evidence>
<evidence type="ECO:0000313" key="3">
    <source>
        <dbReference type="Proteomes" id="UP000187406"/>
    </source>
</evidence>
<dbReference type="InParanoid" id="A0A1Q3CY31"/>
<reference evidence="3" key="1">
    <citation type="submission" date="2016-04" db="EMBL/GenBank/DDBJ databases">
        <title>Cephalotus genome sequencing.</title>
        <authorList>
            <person name="Fukushima K."/>
            <person name="Hasebe M."/>
            <person name="Fang X."/>
        </authorList>
    </citation>
    <scope>NUCLEOTIDE SEQUENCE [LARGE SCALE GENOMIC DNA]</scope>
    <source>
        <strain evidence="3">cv. St1</strain>
    </source>
</reference>
<comment type="caution">
    <text evidence="2">The sequence shown here is derived from an EMBL/GenBank/DDBJ whole genome shotgun (WGS) entry which is preliminary data.</text>
</comment>
<protein>
    <submittedName>
        <fullName evidence="2">RVT_3 domain-containing protein</fullName>
    </submittedName>
</protein>
<dbReference type="GO" id="GO:0003676">
    <property type="term" value="F:nucleic acid binding"/>
    <property type="evidence" value="ECO:0007669"/>
    <property type="project" value="InterPro"/>
</dbReference>
<dbReference type="InterPro" id="IPR002156">
    <property type="entry name" value="RNaseH_domain"/>
</dbReference>